<sequence length="290" mass="31133">MLPTALRIALTVTVGASLCAIAPHSPEQSRGSAAPVPAHGAAPGAGHCPVVDVMVVYTPKAAAEVGGRHRVSASAQQIALRMNRSLKRSGVCGSIRIAHAYTATEYDGSEDFVPAYRRLKDRDDPTLGGPAHELRDRFAADLVTVMVNRPEKGGGIADYTSRLNEATSEMAYSVVDVQGIKLDSVSHELGHNLGLAHDRTTIATDPDGGMRVSEDRPYNTGWITPDRRYYTIMAYGSSCGDCTRVGQFSNPDRRWHGQPLGDDSNDSARALRETMPVVAGYRDFSGPFGH</sequence>
<name>A0A7J0C178_9ACTN</name>
<dbReference type="EMBL" id="BLWC01000001">
    <property type="protein sequence ID" value="GFM95496.1"/>
    <property type="molecule type" value="Genomic_DNA"/>
</dbReference>
<dbReference type="Proteomes" id="UP000498980">
    <property type="component" value="Unassembled WGS sequence"/>
</dbReference>
<dbReference type="AlphaFoldDB" id="A0A7J0C178"/>
<evidence type="ECO:0000313" key="1">
    <source>
        <dbReference type="EMBL" id="GFM95496.1"/>
    </source>
</evidence>
<dbReference type="SUPFAM" id="SSF55486">
    <property type="entry name" value="Metalloproteases ('zincins'), catalytic domain"/>
    <property type="match status" value="1"/>
</dbReference>
<proteinExistence type="predicted"/>
<dbReference type="Pfam" id="PF13688">
    <property type="entry name" value="Reprolysin_5"/>
    <property type="match status" value="1"/>
</dbReference>
<dbReference type="Proteomes" id="UP000530403">
    <property type="component" value="Unassembled WGS sequence"/>
</dbReference>
<dbReference type="RefSeq" id="WP_173310505.1">
    <property type="nucleotide sequence ID" value="NZ_BAAAUE010000008.1"/>
</dbReference>
<evidence type="ECO:0000313" key="2">
    <source>
        <dbReference type="EMBL" id="NYE39282.1"/>
    </source>
</evidence>
<keyword evidence="3" id="KW-1185">Reference proteome</keyword>
<protein>
    <recommendedName>
        <fullName evidence="5">Peptidyl-Asp metallopeptidase</fullName>
    </recommendedName>
</protein>
<evidence type="ECO:0000313" key="3">
    <source>
        <dbReference type="Proteomes" id="UP000498980"/>
    </source>
</evidence>
<evidence type="ECO:0000313" key="4">
    <source>
        <dbReference type="Proteomes" id="UP000530403"/>
    </source>
</evidence>
<evidence type="ECO:0008006" key="5">
    <source>
        <dbReference type="Google" id="ProtNLM"/>
    </source>
</evidence>
<accession>A0A7J0C178</accession>
<dbReference type="GO" id="GO:0008237">
    <property type="term" value="F:metallopeptidase activity"/>
    <property type="evidence" value="ECO:0007669"/>
    <property type="project" value="InterPro"/>
</dbReference>
<reference evidence="2 4" key="2">
    <citation type="submission" date="2020-07" db="EMBL/GenBank/DDBJ databases">
        <title>Sequencing the genomes of 1000 actinobacteria strains.</title>
        <authorList>
            <person name="Klenk H.-P."/>
        </authorList>
    </citation>
    <scope>NUCLEOTIDE SEQUENCE [LARGE SCALE GENOMIC DNA]</scope>
    <source>
        <strain evidence="2 4">DSM 41455</strain>
    </source>
</reference>
<dbReference type="Gene3D" id="3.40.390.10">
    <property type="entry name" value="Collagenase (Catalytic Domain)"/>
    <property type="match status" value="1"/>
</dbReference>
<reference evidence="1 3" key="1">
    <citation type="submission" date="2020-05" db="EMBL/GenBank/DDBJ databases">
        <title>Whole genome shotgun sequence of Streptomyces fulvorobeus NBRC 15897.</title>
        <authorList>
            <person name="Komaki H."/>
            <person name="Tamura T."/>
        </authorList>
    </citation>
    <scope>NUCLEOTIDE SEQUENCE [LARGE SCALE GENOMIC DNA]</scope>
    <source>
        <strain evidence="1 3">NBRC 15897</strain>
    </source>
</reference>
<dbReference type="InterPro" id="IPR024079">
    <property type="entry name" value="MetalloPept_cat_dom_sf"/>
</dbReference>
<dbReference type="EMBL" id="JACCCF010000001">
    <property type="protein sequence ID" value="NYE39282.1"/>
    <property type="molecule type" value="Genomic_DNA"/>
</dbReference>
<comment type="caution">
    <text evidence="1">The sequence shown here is derived from an EMBL/GenBank/DDBJ whole genome shotgun (WGS) entry which is preliminary data.</text>
</comment>
<organism evidence="1 3">
    <name type="scientific">Streptomyces fulvorobeus</name>
    <dbReference type="NCBI Taxonomy" id="284028"/>
    <lineage>
        <taxon>Bacteria</taxon>
        <taxon>Bacillati</taxon>
        <taxon>Actinomycetota</taxon>
        <taxon>Actinomycetes</taxon>
        <taxon>Kitasatosporales</taxon>
        <taxon>Streptomycetaceae</taxon>
        <taxon>Streptomyces</taxon>
    </lineage>
</organism>
<gene>
    <name evidence="2" type="ORF">HEB29_000293</name>
    <name evidence="1" type="ORF">Sfulv_03070</name>
</gene>